<reference evidence="2" key="1">
    <citation type="submission" date="2019-11" db="EMBL/GenBank/DDBJ databases">
        <title>Characterization of Clostridium perfringens isolates from swine manure treated agricultural soils.</title>
        <authorList>
            <person name="Wushke S.T."/>
        </authorList>
    </citation>
    <scope>NUCLEOTIDE SEQUENCE</scope>
    <source>
        <strain evidence="2">X62</strain>
    </source>
</reference>
<dbReference type="AlphaFoldDB" id="A0AAW9KEF3"/>
<organism evidence="2 3">
    <name type="scientific">Clostridium perfringens</name>
    <dbReference type="NCBI Taxonomy" id="1502"/>
    <lineage>
        <taxon>Bacteria</taxon>
        <taxon>Bacillati</taxon>
        <taxon>Bacillota</taxon>
        <taxon>Clostridia</taxon>
        <taxon>Eubacteriales</taxon>
        <taxon>Clostridiaceae</taxon>
        <taxon>Clostridium</taxon>
    </lineage>
</organism>
<evidence type="ECO:0000256" key="1">
    <source>
        <dbReference type="SAM" id="Phobius"/>
    </source>
</evidence>
<keyword evidence="1" id="KW-1133">Transmembrane helix</keyword>
<feature type="transmembrane region" description="Helical" evidence="1">
    <location>
        <begin position="34"/>
        <end position="51"/>
    </location>
</feature>
<comment type="caution">
    <text evidence="2">The sequence shown here is derived from an EMBL/GenBank/DDBJ whole genome shotgun (WGS) entry which is preliminary data.</text>
</comment>
<keyword evidence="1" id="KW-0812">Transmembrane</keyword>
<gene>
    <name evidence="2" type="ORF">GNF83_22260</name>
</gene>
<dbReference type="Proteomes" id="UP001288944">
    <property type="component" value="Unassembled WGS sequence"/>
</dbReference>
<feature type="non-terminal residue" evidence="2">
    <location>
        <position position="65"/>
    </location>
</feature>
<accession>A0AAW9KEF3</accession>
<name>A0AAW9KEF3_CLOPF</name>
<protein>
    <submittedName>
        <fullName evidence="2">Conjugal transfer protein TraX</fullName>
    </submittedName>
</protein>
<dbReference type="InterPro" id="IPR008875">
    <property type="entry name" value="TraX"/>
</dbReference>
<evidence type="ECO:0000313" key="2">
    <source>
        <dbReference type="EMBL" id="MDZ7543836.1"/>
    </source>
</evidence>
<dbReference type="Pfam" id="PF05857">
    <property type="entry name" value="TraX"/>
    <property type="match status" value="1"/>
</dbReference>
<evidence type="ECO:0000313" key="3">
    <source>
        <dbReference type="Proteomes" id="UP001288944"/>
    </source>
</evidence>
<proteinExistence type="predicted"/>
<dbReference type="EMBL" id="WNUR01001692">
    <property type="protein sequence ID" value="MDZ7543836.1"/>
    <property type="molecule type" value="Genomic_DNA"/>
</dbReference>
<keyword evidence="1" id="KW-0472">Membrane</keyword>
<sequence>MAKLRLNGLQLKTIALVLMVLDHIHQYIPDLPIVLNWVGRIVAPIFFYLMVEGFRKTRNRRRYIT</sequence>